<proteinExistence type="predicted"/>
<name>A0ABS9EJN3_9FLAO</name>
<dbReference type="EMBL" id="JAKGTH010000011">
    <property type="protein sequence ID" value="MCF4102532.1"/>
    <property type="molecule type" value="Genomic_DNA"/>
</dbReference>
<protein>
    <recommendedName>
        <fullName evidence="3">Lipocalin-like domain-containing protein</fullName>
    </recommendedName>
</protein>
<keyword evidence="2" id="KW-1185">Reference proteome</keyword>
<evidence type="ECO:0000313" key="1">
    <source>
        <dbReference type="EMBL" id="MCF4102532.1"/>
    </source>
</evidence>
<dbReference type="RefSeq" id="WP_236134675.1">
    <property type="nucleotide sequence ID" value="NZ_JAKGTH010000011.1"/>
</dbReference>
<reference evidence="1" key="1">
    <citation type="submission" date="2022-01" db="EMBL/GenBank/DDBJ databases">
        <title>Gillisia lutea sp. nov., isolated from marine plastic residues from the Malvarosa beach (Valencia, Spain).</title>
        <authorList>
            <person name="Vidal-Verdu A."/>
            <person name="Molina-Menor E."/>
            <person name="Satari L."/>
            <person name="Pascual J."/>
            <person name="Pereto J."/>
            <person name="Porcar M."/>
        </authorList>
    </citation>
    <scope>NUCLEOTIDE SEQUENCE</scope>
    <source>
        <strain evidence="1">M10.2A</strain>
    </source>
</reference>
<sequence length="164" mass="18165">MYSLLFIGIAFMGCSTNDDGSGSYAGEEFLTAKVDGANFDANQMEGNIKASKFTNSDGTISLKVECTNNTNKAIELIIANYTGVKTYLVGADLWKMSSIHYMDLESGRDWGTDFTEFLNQSYNTLEIISDDGNVIQGNFIFKGYNLEDKSIKTVTEGKFKVYLQ</sequence>
<comment type="caution">
    <text evidence="1">The sequence shown here is derived from an EMBL/GenBank/DDBJ whole genome shotgun (WGS) entry which is preliminary data.</text>
</comment>
<dbReference type="Proteomes" id="UP001179363">
    <property type="component" value="Unassembled WGS sequence"/>
</dbReference>
<organism evidence="1 2">
    <name type="scientific">Gillisia lutea</name>
    <dbReference type="NCBI Taxonomy" id="2909668"/>
    <lineage>
        <taxon>Bacteria</taxon>
        <taxon>Pseudomonadati</taxon>
        <taxon>Bacteroidota</taxon>
        <taxon>Flavobacteriia</taxon>
        <taxon>Flavobacteriales</taxon>
        <taxon>Flavobacteriaceae</taxon>
        <taxon>Gillisia</taxon>
    </lineage>
</organism>
<gene>
    <name evidence="1" type="ORF">L1I30_12725</name>
</gene>
<evidence type="ECO:0000313" key="2">
    <source>
        <dbReference type="Proteomes" id="UP001179363"/>
    </source>
</evidence>
<accession>A0ABS9EJN3</accession>
<evidence type="ECO:0008006" key="3">
    <source>
        <dbReference type="Google" id="ProtNLM"/>
    </source>
</evidence>